<accession>A0A8E0S6C4</accession>
<dbReference type="EMBL" id="LUCM01000398">
    <property type="protein sequence ID" value="KAA0200595.1"/>
    <property type="molecule type" value="Genomic_DNA"/>
</dbReference>
<gene>
    <name evidence="1" type="ORF">FBUS_00439</name>
</gene>
<dbReference type="Proteomes" id="UP000728185">
    <property type="component" value="Unassembled WGS sequence"/>
</dbReference>
<sequence>MERRYCMTSHFCTHSICPCLKRWPELPLSVLTTSQNFSFSLHSGDLEKLTSPVNLAQLLLHAFLSANSSGDVPSEEISSKLGPVTLIDTAAGPGAGGRVAVASAPNEGETCKTSEIADCEQFVVFAHCGHRLPIDPLRGPLVDHVIWDEFIRLGLIRTVELVKRTLTWSPIVPTCPLCLSQNKGF</sequence>
<keyword evidence="2" id="KW-1185">Reference proteome</keyword>
<evidence type="ECO:0000313" key="1">
    <source>
        <dbReference type="EMBL" id="KAA0200595.1"/>
    </source>
</evidence>
<evidence type="ECO:0000313" key="2">
    <source>
        <dbReference type="Proteomes" id="UP000728185"/>
    </source>
</evidence>
<name>A0A8E0S6C4_9TREM</name>
<reference evidence="1" key="1">
    <citation type="submission" date="2019-05" db="EMBL/GenBank/DDBJ databases">
        <title>Annotation for the trematode Fasciolopsis buski.</title>
        <authorList>
            <person name="Choi Y.-J."/>
        </authorList>
    </citation>
    <scope>NUCLEOTIDE SEQUENCE</scope>
    <source>
        <strain evidence="1">HT</strain>
        <tissue evidence="1">Whole worm</tissue>
    </source>
</reference>
<dbReference type="OrthoDB" id="10650726at2759"/>
<protein>
    <submittedName>
        <fullName evidence="1">Uncharacterized protein</fullName>
    </submittedName>
</protein>
<organism evidence="1 2">
    <name type="scientific">Fasciolopsis buskii</name>
    <dbReference type="NCBI Taxonomy" id="27845"/>
    <lineage>
        <taxon>Eukaryota</taxon>
        <taxon>Metazoa</taxon>
        <taxon>Spiralia</taxon>
        <taxon>Lophotrochozoa</taxon>
        <taxon>Platyhelminthes</taxon>
        <taxon>Trematoda</taxon>
        <taxon>Digenea</taxon>
        <taxon>Plagiorchiida</taxon>
        <taxon>Echinostomata</taxon>
        <taxon>Echinostomatoidea</taxon>
        <taxon>Fasciolidae</taxon>
        <taxon>Fasciolopsis</taxon>
    </lineage>
</organism>
<comment type="caution">
    <text evidence="1">The sequence shown here is derived from an EMBL/GenBank/DDBJ whole genome shotgun (WGS) entry which is preliminary data.</text>
</comment>
<proteinExistence type="predicted"/>
<dbReference type="AlphaFoldDB" id="A0A8E0S6C4"/>